<dbReference type="Pfam" id="PF01266">
    <property type="entry name" value="DAO"/>
    <property type="match status" value="1"/>
</dbReference>
<keyword evidence="2" id="KW-0285">Flavoprotein</keyword>
<reference evidence="7 8" key="1">
    <citation type="journal article" date="2000" name="Nature">
        <title>The genome sequence of the thermoacidophilic scavenger Thermoplasma acidophilum.</title>
        <authorList>
            <person name="Ruepp A."/>
            <person name="Graml W."/>
            <person name="Santos-Martinez M.L."/>
            <person name="Koretke K.K."/>
            <person name="Volker C."/>
            <person name="Mewes H.W."/>
            <person name="Frishman D."/>
            <person name="Stocker S."/>
            <person name="Lupas A.N."/>
            <person name="Baumeister W."/>
        </authorList>
    </citation>
    <scope>NUCLEOTIDE SEQUENCE [LARGE SCALE GENOMIC DNA]</scope>
    <source>
        <strain evidence="8">ATCC 25905 / DSM 1728 / JCM 9062 / NBRC 15155 / AMRC-C165</strain>
    </source>
</reference>
<protein>
    <recommendedName>
        <fullName evidence="6">FAD dependent oxidoreductase domain-containing protein</fullName>
    </recommendedName>
</protein>
<dbReference type="AlphaFoldDB" id="Q9HJ49"/>
<dbReference type="PANTHER" id="PTHR43104:SF4">
    <property type="entry name" value="L-2-HYDROXYGLUTARATE DEHYDROGENASE, MITOCHONDRIAL"/>
    <property type="match status" value="1"/>
</dbReference>
<dbReference type="Proteomes" id="UP000001024">
    <property type="component" value="Chromosome"/>
</dbReference>
<dbReference type="InterPro" id="IPR036188">
    <property type="entry name" value="FAD/NAD-bd_sf"/>
</dbReference>
<dbReference type="InParanoid" id="Q9HJ49"/>
<dbReference type="eggNOG" id="arCOG00754">
    <property type="taxonomic scope" value="Archaea"/>
</dbReference>
<dbReference type="SUPFAM" id="SSF51905">
    <property type="entry name" value="FAD/NAD(P)-binding domain"/>
    <property type="match status" value="1"/>
</dbReference>
<evidence type="ECO:0000256" key="2">
    <source>
        <dbReference type="ARBA" id="ARBA00022630"/>
    </source>
</evidence>
<dbReference type="Gene3D" id="3.30.9.10">
    <property type="entry name" value="D-Amino Acid Oxidase, subunit A, domain 2"/>
    <property type="match status" value="1"/>
</dbReference>
<dbReference type="EnsemblBacteria" id="CAC12250">
    <property type="protein sequence ID" value="CAC12250"/>
    <property type="gene ID" value="CAC12250"/>
</dbReference>
<evidence type="ECO:0000256" key="4">
    <source>
        <dbReference type="ARBA" id="ARBA00023002"/>
    </source>
</evidence>
<feature type="domain" description="FAD dependent oxidoreductase" evidence="6">
    <location>
        <begin position="12"/>
        <end position="370"/>
    </location>
</feature>
<dbReference type="PaxDb" id="273075-Ta1123"/>
<evidence type="ECO:0000256" key="1">
    <source>
        <dbReference type="ARBA" id="ARBA00001974"/>
    </source>
</evidence>
<dbReference type="HOGENOM" id="CLU_024775_1_1_2"/>
<dbReference type="GO" id="GO:0047545">
    <property type="term" value="F:(S)-2-hydroxyglutarate dehydrogenase activity"/>
    <property type="evidence" value="ECO:0007669"/>
    <property type="project" value="TreeGrafter"/>
</dbReference>
<dbReference type="STRING" id="273075.gene:9572345"/>
<dbReference type="KEGG" id="tac:Ta1123"/>
<sequence>MICLHKMERANIVVIGAGVVGLAVAFELSKYSDSVYVFEKNKIIGAETSSHNSGVVHSGIYYPKGSLKAELSIKGNAMLYQLCREHGIPCKRLGKLIVANGDRELRELEGLMRNGNNNGIEGLEMLDGDGVKRMEPSIKAEAAIYVPSTGIIEPTELMNYFHAGFTKNGGIVALNTEVTGIRQSKEGYIIDGISAGQKFSVACNTIINSAGLHSDRIAEMAGLDVDALGYRLNYVKGDYFRISGKPPVRMLVYPIPEASGLGIHLTPDLSGSVRLGPNAYHVVRLDYRVQSDVMDFIASVRRFLPSISDYNIHEDSSGIRPQLKEQSGSYRDFIIRNEADHGLPNFINLIGIESPGLTASPAIAEFVSEMYRDEIKG</sequence>
<keyword evidence="4" id="KW-0560">Oxidoreductase</keyword>
<evidence type="ECO:0000256" key="3">
    <source>
        <dbReference type="ARBA" id="ARBA00022827"/>
    </source>
</evidence>
<dbReference type="Gene3D" id="3.50.50.60">
    <property type="entry name" value="FAD/NAD(P)-binding domain"/>
    <property type="match status" value="1"/>
</dbReference>
<proteinExistence type="inferred from homology"/>
<comment type="similarity">
    <text evidence="5">Belongs to the L2HGDH family.</text>
</comment>
<name>Q9HJ49_THEAC</name>
<dbReference type="InterPro" id="IPR006076">
    <property type="entry name" value="FAD-dep_OxRdtase"/>
</dbReference>
<gene>
    <name evidence="7" type="ordered locus">Ta1123</name>
</gene>
<comment type="cofactor">
    <cofactor evidence="1">
        <name>FAD</name>
        <dbReference type="ChEBI" id="CHEBI:57692"/>
    </cofactor>
</comment>
<evidence type="ECO:0000313" key="7">
    <source>
        <dbReference type="EMBL" id="CAC12250.1"/>
    </source>
</evidence>
<accession>Q9HJ49</accession>
<keyword evidence="3" id="KW-0274">FAD</keyword>
<dbReference type="PANTHER" id="PTHR43104">
    <property type="entry name" value="L-2-HYDROXYGLUTARATE DEHYDROGENASE, MITOCHONDRIAL"/>
    <property type="match status" value="1"/>
</dbReference>
<organism evidence="7 8">
    <name type="scientific">Thermoplasma acidophilum (strain ATCC 25905 / DSM 1728 / JCM 9062 / NBRC 15155 / AMRC-C165)</name>
    <dbReference type="NCBI Taxonomy" id="273075"/>
    <lineage>
        <taxon>Archaea</taxon>
        <taxon>Methanobacteriati</taxon>
        <taxon>Thermoplasmatota</taxon>
        <taxon>Thermoplasmata</taxon>
        <taxon>Thermoplasmatales</taxon>
        <taxon>Thermoplasmataceae</taxon>
        <taxon>Thermoplasma</taxon>
    </lineage>
</organism>
<evidence type="ECO:0000256" key="5">
    <source>
        <dbReference type="ARBA" id="ARBA00037941"/>
    </source>
</evidence>
<evidence type="ECO:0000259" key="6">
    <source>
        <dbReference type="Pfam" id="PF01266"/>
    </source>
</evidence>
<keyword evidence="8" id="KW-1185">Reference proteome</keyword>
<evidence type="ECO:0000313" key="8">
    <source>
        <dbReference type="Proteomes" id="UP000001024"/>
    </source>
</evidence>
<dbReference type="EMBL" id="AL445066">
    <property type="protein sequence ID" value="CAC12250.1"/>
    <property type="molecule type" value="Genomic_DNA"/>
</dbReference>